<dbReference type="CDD" id="cd06587">
    <property type="entry name" value="VOC"/>
    <property type="match status" value="1"/>
</dbReference>
<comment type="caution">
    <text evidence="3">The sequence shown here is derived from an EMBL/GenBank/DDBJ whole genome shotgun (WGS) entry which is preliminary data.</text>
</comment>
<dbReference type="Pfam" id="PF00903">
    <property type="entry name" value="Glyoxalase"/>
    <property type="match status" value="1"/>
</dbReference>
<evidence type="ECO:0000259" key="2">
    <source>
        <dbReference type="PROSITE" id="PS51819"/>
    </source>
</evidence>
<protein>
    <submittedName>
        <fullName evidence="3">VOC family protein</fullName>
    </submittedName>
</protein>
<gene>
    <name evidence="3" type="ORF">IB286_06390</name>
</gene>
<sequence length="124" mass="13876">MRHIALFIEHFDATVTFYTELLGFAVEWQPDADNVYLCSGCDNLALHRAPAGERPLAGQRLDHLGLIVQAAEDVDAWHDFLKSHGTAIKAAPRTHRDGARSFYFLDPDGNLVQIIHHPPIAESY</sequence>
<dbReference type="InterPro" id="IPR029068">
    <property type="entry name" value="Glyas_Bleomycin-R_OHBP_Dase"/>
</dbReference>
<dbReference type="InterPro" id="IPR004360">
    <property type="entry name" value="Glyas_Fos-R_dOase_dom"/>
</dbReference>
<accession>A0A927GVP9</accession>
<dbReference type="GO" id="GO:0004462">
    <property type="term" value="F:lactoylglutathione lyase activity"/>
    <property type="evidence" value="ECO:0007669"/>
    <property type="project" value="InterPro"/>
</dbReference>
<proteinExistence type="predicted"/>
<keyword evidence="1" id="KW-0479">Metal-binding</keyword>
<dbReference type="GO" id="GO:0046872">
    <property type="term" value="F:metal ion binding"/>
    <property type="evidence" value="ECO:0007669"/>
    <property type="project" value="UniProtKB-KW"/>
</dbReference>
<dbReference type="EMBL" id="JACXLD010000003">
    <property type="protein sequence ID" value="MBD2858635.1"/>
    <property type="molecule type" value="Genomic_DNA"/>
</dbReference>
<dbReference type="PROSITE" id="PS00934">
    <property type="entry name" value="GLYOXALASE_I_1"/>
    <property type="match status" value="1"/>
</dbReference>
<dbReference type="Gene3D" id="3.10.180.10">
    <property type="entry name" value="2,3-Dihydroxybiphenyl 1,2-Dioxygenase, domain 1"/>
    <property type="match status" value="1"/>
</dbReference>
<feature type="domain" description="VOC" evidence="2">
    <location>
        <begin position="1"/>
        <end position="117"/>
    </location>
</feature>
<dbReference type="AlphaFoldDB" id="A0A927GVP9"/>
<dbReference type="InterPro" id="IPR018146">
    <property type="entry name" value="Glyoxalase_1_CS"/>
</dbReference>
<dbReference type="PANTHER" id="PTHR36113">
    <property type="entry name" value="LYASE, PUTATIVE-RELATED-RELATED"/>
    <property type="match status" value="1"/>
</dbReference>
<name>A0A927GVP9_9GAMM</name>
<organism evidence="3 4">
    <name type="scientific">Spongiibacter pelagi</name>
    <dbReference type="NCBI Taxonomy" id="2760804"/>
    <lineage>
        <taxon>Bacteria</taxon>
        <taxon>Pseudomonadati</taxon>
        <taxon>Pseudomonadota</taxon>
        <taxon>Gammaproteobacteria</taxon>
        <taxon>Cellvibrionales</taxon>
        <taxon>Spongiibacteraceae</taxon>
        <taxon>Spongiibacter</taxon>
    </lineage>
</organism>
<evidence type="ECO:0000256" key="1">
    <source>
        <dbReference type="ARBA" id="ARBA00022723"/>
    </source>
</evidence>
<dbReference type="PANTHER" id="PTHR36113:SF6">
    <property type="entry name" value="FOSFOMYCIN RESISTANCE PROTEIN FOSX"/>
    <property type="match status" value="1"/>
</dbReference>
<dbReference type="PROSITE" id="PS51819">
    <property type="entry name" value="VOC"/>
    <property type="match status" value="1"/>
</dbReference>
<dbReference type="InterPro" id="IPR037523">
    <property type="entry name" value="VOC_core"/>
</dbReference>
<dbReference type="SUPFAM" id="SSF54593">
    <property type="entry name" value="Glyoxalase/Bleomycin resistance protein/Dihydroxybiphenyl dioxygenase"/>
    <property type="match status" value="1"/>
</dbReference>
<reference evidence="3" key="1">
    <citation type="submission" date="2020-09" db="EMBL/GenBank/DDBJ databases">
        <authorList>
            <person name="Yoon J.-W."/>
        </authorList>
    </citation>
    <scope>NUCLEOTIDE SEQUENCE</scope>
    <source>
        <strain evidence="3">KMU-158</strain>
    </source>
</reference>
<dbReference type="InterPro" id="IPR051332">
    <property type="entry name" value="Fosfomycin_Res_Enzymes"/>
</dbReference>
<dbReference type="Proteomes" id="UP000610558">
    <property type="component" value="Unassembled WGS sequence"/>
</dbReference>
<evidence type="ECO:0000313" key="4">
    <source>
        <dbReference type="Proteomes" id="UP000610558"/>
    </source>
</evidence>
<evidence type="ECO:0000313" key="3">
    <source>
        <dbReference type="EMBL" id="MBD2858635.1"/>
    </source>
</evidence>
<keyword evidence="4" id="KW-1185">Reference proteome</keyword>